<evidence type="ECO:0000256" key="1">
    <source>
        <dbReference type="ARBA" id="ARBA00022737"/>
    </source>
</evidence>
<accession>A0AAQ3NPI7</accession>
<feature type="domain" description="Disease resistance R13L4/SHOC-2-like LRR" evidence="3">
    <location>
        <begin position="69"/>
        <end position="182"/>
    </location>
</feature>
<sequence>MEVVGFMACLKTLRIEIIKGGKVPSDQLSMLDALEYLHIGLWYDLEYFPENVLESLTSLQTLSIANCKNLKSLSEGVGHLACLQNLIISECPELVALPSNMSQLTVLRKVSIDSCSTLPYGLQFVPSLRTLDIESCMSTSLPDWLGDMTTLEELSIGFCKKLRSLPSSIQRLTNLSYLSIHCCLI</sequence>
<dbReference type="EMBL" id="CP144696">
    <property type="protein sequence ID" value="WVZ12158.1"/>
    <property type="molecule type" value="Genomic_DNA"/>
</dbReference>
<keyword evidence="5" id="KW-1185">Reference proteome</keyword>
<evidence type="ECO:0000259" key="3">
    <source>
        <dbReference type="Pfam" id="PF23598"/>
    </source>
</evidence>
<evidence type="ECO:0000313" key="5">
    <source>
        <dbReference type="Proteomes" id="UP001374535"/>
    </source>
</evidence>
<gene>
    <name evidence="4" type="ORF">V8G54_016688</name>
</gene>
<dbReference type="Pfam" id="PF23598">
    <property type="entry name" value="LRR_14"/>
    <property type="match status" value="1"/>
</dbReference>
<dbReference type="SUPFAM" id="SSF52047">
    <property type="entry name" value="RNI-like"/>
    <property type="match status" value="1"/>
</dbReference>
<protein>
    <recommendedName>
        <fullName evidence="3">Disease resistance R13L4/SHOC-2-like LRR domain-containing protein</fullName>
    </recommendedName>
</protein>
<dbReference type="PANTHER" id="PTHR36766">
    <property type="entry name" value="PLANT BROAD-SPECTRUM MILDEW RESISTANCE PROTEIN RPW8"/>
    <property type="match status" value="1"/>
</dbReference>
<dbReference type="PANTHER" id="PTHR36766:SF40">
    <property type="entry name" value="DISEASE RESISTANCE PROTEIN RGA3"/>
    <property type="match status" value="1"/>
</dbReference>
<dbReference type="Gene3D" id="3.80.10.10">
    <property type="entry name" value="Ribonuclease Inhibitor"/>
    <property type="match status" value="2"/>
</dbReference>
<evidence type="ECO:0000256" key="2">
    <source>
        <dbReference type="ARBA" id="ARBA00022821"/>
    </source>
</evidence>
<dbReference type="AlphaFoldDB" id="A0AAQ3NPI7"/>
<proteinExistence type="predicted"/>
<name>A0AAQ3NPI7_VIGMU</name>
<dbReference type="InterPro" id="IPR032675">
    <property type="entry name" value="LRR_dom_sf"/>
</dbReference>
<reference evidence="4 5" key="1">
    <citation type="journal article" date="2023" name="Life. Sci Alliance">
        <title>Evolutionary insights into 3D genome organization and epigenetic landscape of Vigna mungo.</title>
        <authorList>
            <person name="Junaid A."/>
            <person name="Singh B."/>
            <person name="Bhatia S."/>
        </authorList>
    </citation>
    <scope>NUCLEOTIDE SEQUENCE [LARGE SCALE GENOMIC DNA]</scope>
    <source>
        <strain evidence="4">Urdbean</strain>
    </source>
</reference>
<dbReference type="GO" id="GO:0006952">
    <property type="term" value="P:defense response"/>
    <property type="evidence" value="ECO:0007669"/>
    <property type="project" value="UniProtKB-KW"/>
</dbReference>
<dbReference type="Proteomes" id="UP001374535">
    <property type="component" value="Chromosome 5"/>
</dbReference>
<organism evidence="4 5">
    <name type="scientific">Vigna mungo</name>
    <name type="common">Black gram</name>
    <name type="synonym">Phaseolus mungo</name>
    <dbReference type="NCBI Taxonomy" id="3915"/>
    <lineage>
        <taxon>Eukaryota</taxon>
        <taxon>Viridiplantae</taxon>
        <taxon>Streptophyta</taxon>
        <taxon>Embryophyta</taxon>
        <taxon>Tracheophyta</taxon>
        <taxon>Spermatophyta</taxon>
        <taxon>Magnoliopsida</taxon>
        <taxon>eudicotyledons</taxon>
        <taxon>Gunneridae</taxon>
        <taxon>Pentapetalae</taxon>
        <taxon>rosids</taxon>
        <taxon>fabids</taxon>
        <taxon>Fabales</taxon>
        <taxon>Fabaceae</taxon>
        <taxon>Papilionoideae</taxon>
        <taxon>50 kb inversion clade</taxon>
        <taxon>NPAAA clade</taxon>
        <taxon>indigoferoid/millettioid clade</taxon>
        <taxon>Phaseoleae</taxon>
        <taxon>Vigna</taxon>
    </lineage>
</organism>
<evidence type="ECO:0000313" key="4">
    <source>
        <dbReference type="EMBL" id="WVZ12158.1"/>
    </source>
</evidence>
<dbReference type="InterPro" id="IPR055414">
    <property type="entry name" value="LRR_R13L4/SHOC2-like"/>
</dbReference>
<keyword evidence="2" id="KW-0611">Plant defense</keyword>
<keyword evidence="1" id="KW-0677">Repeat</keyword>